<evidence type="ECO:0000313" key="11">
    <source>
        <dbReference type="Proteomes" id="UP000618382"/>
    </source>
</evidence>
<feature type="transmembrane region" description="Helical" evidence="6">
    <location>
        <begin position="367"/>
        <end position="388"/>
    </location>
</feature>
<feature type="region of interest" description="Disordered" evidence="5">
    <location>
        <begin position="1"/>
        <end position="32"/>
    </location>
</feature>
<proteinExistence type="predicted"/>
<feature type="domain" description="O-antigen ligase-related" evidence="7">
    <location>
        <begin position="203"/>
        <end position="371"/>
    </location>
</feature>
<keyword evidence="11" id="KW-1185">Reference proteome</keyword>
<feature type="transmembrane region" description="Helical" evidence="6">
    <location>
        <begin position="122"/>
        <end position="143"/>
    </location>
</feature>
<evidence type="ECO:0000259" key="7">
    <source>
        <dbReference type="Pfam" id="PF04932"/>
    </source>
</evidence>
<evidence type="ECO:0000256" key="4">
    <source>
        <dbReference type="ARBA" id="ARBA00023136"/>
    </source>
</evidence>
<reference evidence="8 11" key="2">
    <citation type="submission" date="2021-01" db="EMBL/GenBank/DDBJ databases">
        <title>Whole genome shotgun sequence of Cellulomonas oligotrophica NBRC 109435.</title>
        <authorList>
            <person name="Komaki H."/>
            <person name="Tamura T."/>
        </authorList>
    </citation>
    <scope>NUCLEOTIDE SEQUENCE [LARGE SCALE GENOMIC DNA]</scope>
    <source>
        <strain evidence="8 11">NBRC 109435</strain>
    </source>
</reference>
<gene>
    <name evidence="9" type="ORF">BKA21_003008</name>
    <name evidence="8" type="ORF">Col01nite_32210</name>
</gene>
<evidence type="ECO:0000256" key="1">
    <source>
        <dbReference type="ARBA" id="ARBA00004141"/>
    </source>
</evidence>
<keyword evidence="2 6" id="KW-0812">Transmembrane</keyword>
<name>A0A7Y9FHK5_9CELL</name>
<dbReference type="Proteomes" id="UP000618382">
    <property type="component" value="Unassembled WGS sequence"/>
</dbReference>
<feature type="transmembrane region" description="Helical" evidence="6">
    <location>
        <begin position="149"/>
        <end position="166"/>
    </location>
</feature>
<evidence type="ECO:0000256" key="6">
    <source>
        <dbReference type="SAM" id="Phobius"/>
    </source>
</evidence>
<reference evidence="9 10" key="1">
    <citation type="submission" date="2020-07" db="EMBL/GenBank/DDBJ databases">
        <title>Sequencing the genomes of 1000 actinobacteria strains.</title>
        <authorList>
            <person name="Klenk H.-P."/>
        </authorList>
    </citation>
    <scope>NUCLEOTIDE SEQUENCE [LARGE SCALE GENOMIC DNA]</scope>
    <source>
        <strain evidence="9 10">DSM 24482</strain>
    </source>
</reference>
<evidence type="ECO:0000256" key="5">
    <source>
        <dbReference type="SAM" id="MobiDB-lite"/>
    </source>
</evidence>
<comment type="caution">
    <text evidence="9">The sequence shown here is derived from an EMBL/GenBank/DDBJ whole genome shotgun (WGS) entry which is preliminary data.</text>
</comment>
<accession>A0A7Y9FHK5</accession>
<dbReference type="InterPro" id="IPR007016">
    <property type="entry name" value="O-antigen_ligase-rel_domated"/>
</dbReference>
<dbReference type="RefSeq" id="WP_140459796.1">
    <property type="nucleotide sequence ID" value="NZ_BAABFI010000007.1"/>
</dbReference>
<dbReference type="GO" id="GO:0016020">
    <property type="term" value="C:membrane"/>
    <property type="evidence" value="ECO:0007669"/>
    <property type="project" value="UniProtKB-SubCell"/>
</dbReference>
<protein>
    <recommendedName>
        <fullName evidence="7">O-antigen ligase-related domain-containing protein</fullName>
    </recommendedName>
</protein>
<keyword evidence="4 6" id="KW-0472">Membrane</keyword>
<feature type="transmembrane region" description="Helical" evidence="6">
    <location>
        <begin position="395"/>
        <end position="428"/>
    </location>
</feature>
<dbReference type="EMBL" id="BONN01000012">
    <property type="protein sequence ID" value="GIG34062.1"/>
    <property type="molecule type" value="Genomic_DNA"/>
</dbReference>
<feature type="compositionally biased region" description="Low complexity" evidence="5">
    <location>
        <begin position="7"/>
        <end position="32"/>
    </location>
</feature>
<keyword evidence="3 6" id="KW-1133">Transmembrane helix</keyword>
<dbReference type="Proteomes" id="UP000577956">
    <property type="component" value="Unassembled WGS sequence"/>
</dbReference>
<comment type="subcellular location">
    <subcellularLocation>
        <location evidence="1">Membrane</location>
        <topology evidence="1">Multi-pass membrane protein</topology>
    </subcellularLocation>
</comment>
<organism evidence="9 10">
    <name type="scientific">Cellulomonas oligotrophica</name>
    <dbReference type="NCBI Taxonomy" id="931536"/>
    <lineage>
        <taxon>Bacteria</taxon>
        <taxon>Bacillati</taxon>
        <taxon>Actinomycetota</taxon>
        <taxon>Actinomycetes</taxon>
        <taxon>Micrococcales</taxon>
        <taxon>Cellulomonadaceae</taxon>
        <taxon>Cellulomonas</taxon>
    </lineage>
</organism>
<dbReference type="AlphaFoldDB" id="A0A7Y9FHK5"/>
<evidence type="ECO:0000313" key="9">
    <source>
        <dbReference type="EMBL" id="NYD87459.1"/>
    </source>
</evidence>
<evidence type="ECO:0000256" key="3">
    <source>
        <dbReference type="ARBA" id="ARBA00022989"/>
    </source>
</evidence>
<dbReference type="Pfam" id="PF04932">
    <property type="entry name" value="Wzy_C"/>
    <property type="match status" value="1"/>
</dbReference>
<evidence type="ECO:0000256" key="2">
    <source>
        <dbReference type="ARBA" id="ARBA00022692"/>
    </source>
</evidence>
<feature type="transmembrane region" description="Helical" evidence="6">
    <location>
        <begin position="243"/>
        <end position="263"/>
    </location>
</feature>
<evidence type="ECO:0000313" key="8">
    <source>
        <dbReference type="EMBL" id="GIG34062.1"/>
    </source>
</evidence>
<feature type="transmembrane region" description="Helical" evidence="6">
    <location>
        <begin position="89"/>
        <end position="110"/>
    </location>
</feature>
<dbReference type="EMBL" id="JACCBK010000001">
    <property type="protein sequence ID" value="NYD87459.1"/>
    <property type="molecule type" value="Genomic_DNA"/>
</dbReference>
<evidence type="ECO:0000313" key="10">
    <source>
        <dbReference type="Proteomes" id="UP000577956"/>
    </source>
</evidence>
<sequence length="445" mass="46703">MTATTTPAARDVPVPGAGPAAPPSATQPADAQPAAVAVPARVRVSTRLVAVGAVAALTLEMPLVDAFTTAVLVPLALTPVWWSATRRFVGARTLLALTGLALLTGLWLSASASATHTVDPTLLRAHVLLMLGGVAGIGLLLWARTVVPVRVVALSAAAGLVMRLALEPINPANPWKYNFSYALTVLALALVVRRRPRPAEITLLLLIAAVSMLNDSRSAFATLVLAALLVLWQLRPRTLGRRANAITTLAFFGAVTACVYSAGTNLILEGYLGEETQQRSIAQVEASGSLLLGGRPEWGASVALFAERPAGYGIGVVANLDDILVAKSGMAALNYDPNNGYVENYMFGGEIKLHSVLADLWSRHGPVGLVLAGWMLGLAVWSLASAVARRVATGLVIYLACLMLWNFAFGPIYSAMPILVLAFGLLLLPRRGVDAGHATLDERPA</sequence>
<feature type="transmembrane region" description="Helical" evidence="6">
    <location>
        <begin position="201"/>
        <end position="231"/>
    </location>
</feature>